<feature type="transmembrane region" description="Helical" evidence="9">
    <location>
        <begin position="270"/>
        <end position="289"/>
    </location>
</feature>
<evidence type="ECO:0000256" key="9">
    <source>
        <dbReference type="RuleBase" id="RU363075"/>
    </source>
</evidence>
<feature type="transmembrane region" description="Helical" evidence="9">
    <location>
        <begin position="330"/>
        <end position="346"/>
    </location>
</feature>
<dbReference type="STRING" id="33528.ENSGAFP00000025863"/>
<comment type="similarity">
    <text evidence="9">Belongs to the glycosyltransferase 22 family.</text>
</comment>
<evidence type="ECO:0000256" key="6">
    <source>
        <dbReference type="ARBA" id="ARBA00022989"/>
    </source>
</evidence>
<dbReference type="AlphaFoldDB" id="A0A315V3R4"/>
<evidence type="ECO:0000256" key="8">
    <source>
        <dbReference type="ARBA" id="ARBA00093333"/>
    </source>
</evidence>
<evidence type="ECO:0000256" key="4">
    <source>
        <dbReference type="ARBA" id="ARBA00022692"/>
    </source>
</evidence>
<dbReference type="GO" id="GO:0006506">
    <property type="term" value="P:GPI anchor biosynthetic process"/>
    <property type="evidence" value="ECO:0007669"/>
    <property type="project" value="TreeGrafter"/>
</dbReference>
<dbReference type="Proteomes" id="UP000250572">
    <property type="component" value="Unassembled WGS sequence"/>
</dbReference>
<evidence type="ECO:0000313" key="10">
    <source>
        <dbReference type="EMBL" id="PWA17292.1"/>
    </source>
</evidence>
<feature type="transmembrane region" description="Helical" evidence="9">
    <location>
        <begin position="81"/>
        <end position="100"/>
    </location>
</feature>
<comment type="subcellular location">
    <subcellularLocation>
        <location evidence="1 9">Endoplasmic reticulum membrane</location>
        <topology evidence="1 9">Multi-pass membrane protein</topology>
    </subcellularLocation>
</comment>
<feature type="transmembrane region" description="Helical" evidence="9">
    <location>
        <begin position="301"/>
        <end position="318"/>
    </location>
</feature>
<evidence type="ECO:0000256" key="5">
    <source>
        <dbReference type="ARBA" id="ARBA00022824"/>
    </source>
</evidence>
<keyword evidence="7 9" id="KW-0472">Membrane</keyword>
<dbReference type="EMBL" id="NHOQ01002371">
    <property type="protein sequence ID" value="PWA17292.1"/>
    <property type="molecule type" value="Genomic_DNA"/>
</dbReference>
<evidence type="ECO:0000256" key="3">
    <source>
        <dbReference type="ARBA" id="ARBA00022679"/>
    </source>
</evidence>
<dbReference type="Pfam" id="PF03901">
    <property type="entry name" value="Glyco_transf_22"/>
    <property type="match status" value="1"/>
</dbReference>
<evidence type="ECO:0000256" key="2">
    <source>
        <dbReference type="ARBA" id="ARBA00022676"/>
    </source>
</evidence>
<accession>A0A315V3R4</accession>
<reference evidence="10 11" key="1">
    <citation type="journal article" date="2018" name="G3 (Bethesda)">
        <title>A High-Quality Reference Genome for the Invasive Mosquitofish Gambusia affinis Using a Chicago Library.</title>
        <authorList>
            <person name="Hoffberg S.L."/>
            <person name="Troendle N.J."/>
            <person name="Glenn T.C."/>
            <person name="Mahmud O."/>
            <person name="Louha S."/>
            <person name="Chalopin D."/>
            <person name="Bennetzen J.L."/>
            <person name="Mauricio R."/>
        </authorList>
    </citation>
    <scope>NUCLEOTIDE SEQUENCE [LARGE SCALE GENOMIC DNA]</scope>
    <source>
        <strain evidence="10">NE01/NJP1002.9</strain>
        <tissue evidence="10">Muscle</tissue>
    </source>
</reference>
<feature type="transmembrane region" description="Helical" evidence="9">
    <location>
        <begin position="352"/>
        <end position="371"/>
    </location>
</feature>
<dbReference type="InterPro" id="IPR005599">
    <property type="entry name" value="GPI_mannosylTrfase"/>
</dbReference>
<dbReference type="GO" id="GO:0000026">
    <property type="term" value="F:alpha-1,2-mannosyltransferase activity"/>
    <property type="evidence" value="ECO:0007669"/>
    <property type="project" value="TreeGrafter"/>
</dbReference>
<evidence type="ECO:0000256" key="7">
    <source>
        <dbReference type="ARBA" id="ARBA00023136"/>
    </source>
</evidence>
<keyword evidence="4 9" id="KW-0812">Transmembrane</keyword>
<gene>
    <name evidence="10" type="ORF">CCH79_00010433</name>
</gene>
<dbReference type="GO" id="GO:0005789">
    <property type="term" value="C:endoplasmic reticulum membrane"/>
    <property type="evidence" value="ECO:0007669"/>
    <property type="project" value="UniProtKB-SubCell"/>
</dbReference>
<name>A0A315V3R4_GAMAF</name>
<keyword evidence="6 9" id="KW-1133">Transmembrane helix</keyword>
<feature type="transmembrane region" description="Helical" evidence="9">
    <location>
        <begin position="190"/>
        <end position="217"/>
    </location>
</feature>
<organism evidence="10 11">
    <name type="scientific">Gambusia affinis</name>
    <name type="common">Western mosquitofish</name>
    <name type="synonym">Heterandria affinis</name>
    <dbReference type="NCBI Taxonomy" id="33528"/>
    <lineage>
        <taxon>Eukaryota</taxon>
        <taxon>Metazoa</taxon>
        <taxon>Chordata</taxon>
        <taxon>Craniata</taxon>
        <taxon>Vertebrata</taxon>
        <taxon>Euteleostomi</taxon>
        <taxon>Actinopterygii</taxon>
        <taxon>Neopterygii</taxon>
        <taxon>Teleostei</taxon>
        <taxon>Neoteleostei</taxon>
        <taxon>Acanthomorphata</taxon>
        <taxon>Ovalentaria</taxon>
        <taxon>Atherinomorphae</taxon>
        <taxon>Cyprinodontiformes</taxon>
        <taxon>Poeciliidae</taxon>
        <taxon>Poeciliinae</taxon>
        <taxon>Gambusia</taxon>
    </lineage>
</organism>
<evidence type="ECO:0000256" key="1">
    <source>
        <dbReference type="ARBA" id="ARBA00004477"/>
    </source>
</evidence>
<proteinExistence type="inferred from homology"/>
<evidence type="ECO:0000313" key="11">
    <source>
        <dbReference type="Proteomes" id="UP000250572"/>
    </source>
</evidence>
<keyword evidence="3" id="KW-0808">Transferase</keyword>
<feature type="transmembrane region" description="Helical" evidence="9">
    <location>
        <begin position="107"/>
        <end position="131"/>
    </location>
</feature>
<dbReference type="EC" id="2.4.1.-" evidence="9"/>
<feature type="transmembrane region" description="Helical" evidence="9">
    <location>
        <begin position="378"/>
        <end position="396"/>
    </location>
</feature>
<keyword evidence="2 9" id="KW-0328">Glycosyltransferase</keyword>
<keyword evidence="5 9" id="KW-0256">Endoplasmic reticulum</keyword>
<protein>
    <recommendedName>
        <fullName evidence="9">Mannosyltransferase</fullName>
        <ecNumber evidence="9">2.4.1.-</ecNumber>
    </recommendedName>
</protein>
<comment type="caution">
    <text evidence="10">The sequence shown here is derived from an EMBL/GenBank/DDBJ whole genome shotgun (WGS) entry which is preliminary data.</text>
</comment>
<feature type="transmembrane region" description="Helical" evidence="9">
    <location>
        <begin position="229"/>
        <end position="249"/>
    </location>
</feature>
<comment type="function">
    <text evidence="8">Alpha-1,2-mannosyltransferase that catalyzes the transfer of the third mannose, via an alpha-1,2 bond, from a dolichol-phosphate-mannose (Dol-P-Man) to an alpha-D-Man-(1-&gt;6)-2-PEtn-alpha-D-Man-(1-&gt;4)-alpha-D-GlcN-(1-&gt;6)-(1-radyl,2-acyl-sn-glycero-3-phospho)-2-acyl-inositol intermediate to generate an alpha-D-Man-(1-&gt;2)-alpha-D-Man-(1-&gt;6)-2-PEtn-alpha-D-Man-(1-&gt;4)-alpha-D-GlcN-(1-&gt;6)-(1-radyl,2-acyl-sn-glycero-3-phospho)-2-acyl-inositol (also termed H6) and participates in the nineth step of the glycosylphosphatidylinositol-anchor biosynthesis. May also add the third mannose to an alpha-D-Man-(1-&gt;6)-alpha-D-Man-(1-&gt;4)-alpha-D-GlcN-(1-&gt;6)-(1-radyl,2-acyl-sn-glycero-3-phospho)-2-acyl-inositol (also termed H3) intermediate generating an alpha-D-Man-(1-&gt;2)-alpha-D-Man-(1-&gt;6)-alpha-D-Man-(1-&gt;4)-alpha-D-GlcN-(1-&gt;6)-(1-radyl,2-acyl-sn-glycero-3-phospho)-2-acyl-inositol (also termed H4).</text>
</comment>
<dbReference type="PANTHER" id="PTHR22760">
    <property type="entry name" value="GLYCOSYLTRANSFERASE"/>
    <property type="match status" value="1"/>
</dbReference>
<sequence length="691" mass="78774">MENLRSRLKLGSKSKDVKLRKRRSLLYSKEDGRLLNHDLLKVVVFTVVFRLVNCVLVQTSFVPDEYWQSLEVAHRMWKAGIRGFTFPLFFAFLYKILHLLNYDTVHLLIWLPRVVQALLAAFADVKFYLLIRTLETEDVSRWTFFCHLCSWFSWFCCTRTLTNTAETTLTCLALFYFPLPGSKTYSSKKYLSLVALAVLVRPTALIVWFPLLMYHFWQEENKLRLITRRYIPIGILAVLISALIDCLFYEKVKQSQQLICLRSDGNIWSLFQWTLVQLNFIKFNILYGVADFYGSHPWHWYFSQGFAVVIGPHLPFFLHGCSLAFRKYRILLATVLWTIVVYSFLPHKEFRFIYPVLPFCMIFCGISLAHLKAWRRPAAAFLLVSNLVLALYTGLIHQRGTLDIMSHLQRLCEVSSGSARPQPDVFFLMPCHSTPLYSHVHCPLTMRILECPPDLGEDGYAEEAAQFYSNPLLWLRTAFPYKSSLPTHLVLFDVLEKEISTFLQANNFTRTAEIFHTHVPEGRPCACLHFFLIGSTCDRSEDEIYPSAASSAGDLPRTVAPGVAFSEEVPVDVVVEVSEHVAVQAVVFTHVAQVALHSAYEVCEEHAVVDEESVVKEAVDERPEFVPVVEVVDLLLQVALQQEVELFSSDWLCGFVEEAHGLQVGAVEDAAASLHAALVAALILVLENLLG</sequence>
<dbReference type="PANTHER" id="PTHR22760:SF4">
    <property type="entry name" value="GPI MANNOSYLTRANSFERASE 3"/>
    <property type="match status" value="1"/>
</dbReference>
<keyword evidence="11" id="KW-1185">Reference proteome</keyword>